<dbReference type="KEGG" id="bgok:Pr1d_19190"/>
<dbReference type="SUPFAM" id="SSF88697">
    <property type="entry name" value="PUA domain-like"/>
    <property type="match status" value="1"/>
</dbReference>
<protein>
    <submittedName>
        <fullName evidence="2">Lon protease</fullName>
        <ecNumber evidence="2">3.4.21.53</ecNumber>
    </submittedName>
</protein>
<dbReference type="InterPro" id="IPR015947">
    <property type="entry name" value="PUA-like_sf"/>
</dbReference>
<evidence type="ECO:0000259" key="1">
    <source>
        <dbReference type="PROSITE" id="PS51787"/>
    </source>
</evidence>
<dbReference type="Proteomes" id="UP000323917">
    <property type="component" value="Chromosome"/>
</dbReference>
<feature type="domain" description="Lon N-terminal" evidence="1">
    <location>
        <begin position="20"/>
        <end position="217"/>
    </location>
</feature>
<dbReference type="OrthoDB" id="9806457at2"/>
<dbReference type="Gene3D" id="2.30.130.40">
    <property type="entry name" value="LON domain-like"/>
    <property type="match status" value="1"/>
</dbReference>
<dbReference type="PANTHER" id="PTHR46732">
    <property type="entry name" value="ATP-DEPENDENT PROTEASE LA (LON) DOMAIN PROTEIN"/>
    <property type="match status" value="1"/>
</dbReference>
<organism evidence="2 3">
    <name type="scientific">Bythopirellula goksoeyrii</name>
    <dbReference type="NCBI Taxonomy" id="1400387"/>
    <lineage>
        <taxon>Bacteria</taxon>
        <taxon>Pseudomonadati</taxon>
        <taxon>Planctomycetota</taxon>
        <taxon>Planctomycetia</taxon>
        <taxon>Pirellulales</taxon>
        <taxon>Lacipirellulaceae</taxon>
        <taxon>Bythopirellula</taxon>
    </lineage>
</organism>
<evidence type="ECO:0000313" key="2">
    <source>
        <dbReference type="EMBL" id="QEG34637.1"/>
    </source>
</evidence>
<dbReference type="PROSITE" id="PS51787">
    <property type="entry name" value="LON_N"/>
    <property type="match status" value="1"/>
</dbReference>
<reference evidence="2 3" key="1">
    <citation type="submission" date="2019-08" db="EMBL/GenBank/DDBJ databases">
        <title>Deep-cultivation of Planctomycetes and their phenomic and genomic characterization uncovers novel biology.</title>
        <authorList>
            <person name="Wiegand S."/>
            <person name="Jogler M."/>
            <person name="Boedeker C."/>
            <person name="Pinto D."/>
            <person name="Vollmers J."/>
            <person name="Rivas-Marin E."/>
            <person name="Kohn T."/>
            <person name="Peeters S.H."/>
            <person name="Heuer A."/>
            <person name="Rast P."/>
            <person name="Oberbeckmann S."/>
            <person name="Bunk B."/>
            <person name="Jeske O."/>
            <person name="Meyerdierks A."/>
            <person name="Storesund J.E."/>
            <person name="Kallscheuer N."/>
            <person name="Luecker S."/>
            <person name="Lage O.M."/>
            <person name="Pohl T."/>
            <person name="Merkel B.J."/>
            <person name="Hornburger P."/>
            <person name="Mueller R.-W."/>
            <person name="Bruemmer F."/>
            <person name="Labrenz M."/>
            <person name="Spormann A.M."/>
            <person name="Op den Camp H."/>
            <person name="Overmann J."/>
            <person name="Amann R."/>
            <person name="Jetten M.S.M."/>
            <person name="Mascher T."/>
            <person name="Medema M.H."/>
            <person name="Devos D.P."/>
            <person name="Kaster A.-K."/>
            <person name="Ovreas L."/>
            <person name="Rohde M."/>
            <person name="Galperin M.Y."/>
            <person name="Jogler C."/>
        </authorList>
    </citation>
    <scope>NUCLEOTIDE SEQUENCE [LARGE SCALE GENOMIC DNA]</scope>
    <source>
        <strain evidence="2 3">Pr1d</strain>
    </source>
</reference>
<dbReference type="AlphaFoldDB" id="A0A5B9Q6L4"/>
<evidence type="ECO:0000313" key="3">
    <source>
        <dbReference type="Proteomes" id="UP000323917"/>
    </source>
</evidence>
<dbReference type="EC" id="3.4.21.53" evidence="2"/>
<gene>
    <name evidence="2" type="primary">lon</name>
    <name evidence="2" type="ORF">Pr1d_19190</name>
</gene>
<keyword evidence="2" id="KW-0645">Protease</keyword>
<dbReference type="EMBL" id="CP042913">
    <property type="protein sequence ID" value="QEG34637.1"/>
    <property type="molecule type" value="Genomic_DNA"/>
</dbReference>
<keyword evidence="3" id="KW-1185">Reference proteome</keyword>
<dbReference type="PANTHER" id="PTHR46732:SF8">
    <property type="entry name" value="ATP-DEPENDENT PROTEASE LA (LON) DOMAIN PROTEIN"/>
    <property type="match status" value="1"/>
</dbReference>
<dbReference type="Pfam" id="PF02190">
    <property type="entry name" value="LON_substr_bdg"/>
    <property type="match status" value="1"/>
</dbReference>
<accession>A0A5B9Q6L4</accession>
<dbReference type="SMART" id="SM00464">
    <property type="entry name" value="LON"/>
    <property type="match status" value="1"/>
</dbReference>
<dbReference type="InterPro" id="IPR046336">
    <property type="entry name" value="Lon_prtase_N_sf"/>
</dbReference>
<name>A0A5B9Q6L4_9BACT</name>
<dbReference type="GO" id="GO:0004252">
    <property type="term" value="F:serine-type endopeptidase activity"/>
    <property type="evidence" value="ECO:0007669"/>
    <property type="project" value="UniProtKB-EC"/>
</dbReference>
<dbReference type="GO" id="GO:0006508">
    <property type="term" value="P:proteolysis"/>
    <property type="evidence" value="ECO:0007669"/>
    <property type="project" value="UniProtKB-KW"/>
</dbReference>
<dbReference type="RefSeq" id="WP_148073262.1">
    <property type="nucleotide sequence ID" value="NZ_CP042913.1"/>
</dbReference>
<sequence length="238" mass="27032">MVPWNAEDLIFDETRFKGTARLFPLPDLIMFPHVMQPLHIFEPRYRDLLNDALDSDGLIAMCMFAPGWEKNYEGNPPLLPHACLGRVVTHQRTDNGEYNILLLGMRRIRIERELPATRTFRQAEVTLLDDFCKTSNDGKRSDLQAELTKQFQDFLPQGKSMDSALQEILASEIPLGVLTDLVSFALPMEFKKKRDLLGECDIDKRATMLLSAIGAAGPDGSSRHHRRFFNTLPPFSAN</sequence>
<keyword evidence="2" id="KW-0378">Hydrolase</keyword>
<proteinExistence type="predicted"/>
<dbReference type="InterPro" id="IPR003111">
    <property type="entry name" value="Lon_prtase_N"/>
</dbReference>